<gene>
    <name evidence="2" type="ORF">NE237_011978</name>
</gene>
<dbReference type="Proteomes" id="UP001141806">
    <property type="component" value="Unassembled WGS sequence"/>
</dbReference>
<proteinExistence type="predicted"/>
<dbReference type="FunFam" id="2.60.40.420:FF:000048">
    <property type="entry name" value="Early nodulin-like protein 18"/>
    <property type="match status" value="1"/>
</dbReference>
<dbReference type="InterPro" id="IPR008972">
    <property type="entry name" value="Cupredoxin"/>
</dbReference>
<evidence type="ECO:0000313" key="3">
    <source>
        <dbReference type="Proteomes" id="UP001141806"/>
    </source>
</evidence>
<name>A0A9Q0GZA1_9MAGN</name>
<protein>
    <recommendedName>
        <fullName evidence="1">Phytocyanin domain-containing protein</fullName>
    </recommendedName>
</protein>
<reference evidence="2" key="1">
    <citation type="journal article" date="2023" name="Plant J.">
        <title>The genome of the king protea, Protea cynaroides.</title>
        <authorList>
            <person name="Chang J."/>
            <person name="Duong T.A."/>
            <person name="Schoeman C."/>
            <person name="Ma X."/>
            <person name="Roodt D."/>
            <person name="Barker N."/>
            <person name="Li Z."/>
            <person name="Van de Peer Y."/>
            <person name="Mizrachi E."/>
        </authorList>
    </citation>
    <scope>NUCLEOTIDE SEQUENCE</scope>
    <source>
        <tissue evidence="2">Young leaves</tissue>
    </source>
</reference>
<dbReference type="PROSITE" id="PS51485">
    <property type="entry name" value="PHYTOCYANIN"/>
    <property type="match status" value="1"/>
</dbReference>
<dbReference type="GO" id="GO:0009055">
    <property type="term" value="F:electron transfer activity"/>
    <property type="evidence" value="ECO:0007669"/>
    <property type="project" value="InterPro"/>
</dbReference>
<dbReference type="SUPFAM" id="SSF49503">
    <property type="entry name" value="Cupredoxins"/>
    <property type="match status" value="1"/>
</dbReference>
<dbReference type="InterPro" id="IPR039391">
    <property type="entry name" value="Phytocyanin-like"/>
</dbReference>
<evidence type="ECO:0000259" key="1">
    <source>
        <dbReference type="PROSITE" id="PS51485"/>
    </source>
</evidence>
<feature type="domain" description="Phytocyanin" evidence="1">
    <location>
        <begin position="19"/>
        <end position="139"/>
    </location>
</feature>
<dbReference type="CDD" id="cd04216">
    <property type="entry name" value="Phytocyanin"/>
    <property type="match status" value="1"/>
</dbReference>
<dbReference type="GO" id="GO:0005886">
    <property type="term" value="C:plasma membrane"/>
    <property type="evidence" value="ECO:0007669"/>
    <property type="project" value="TreeGrafter"/>
</dbReference>
<dbReference type="PANTHER" id="PTHR33021">
    <property type="entry name" value="BLUE COPPER PROTEIN"/>
    <property type="match status" value="1"/>
</dbReference>
<dbReference type="OrthoDB" id="688954at2759"/>
<sequence length="240" mass="27146">MGFLSLLITVAVAATNHYTNHSVGGDTGWFFNPTTNAPFSNYTNWAANQTFNLGDYLIFNTNGNQTVIQTYNETIYRSCDFHDAPDGAYAVQYMGGDTTAKPLTVAIPLTQVGLNYYFSDVYDGMQCRRGMAFEIEVKNPPFPYVSPPFQDSLIQLETPSSSTSTPSDQKKTFDSVVFSFRLANWISFSWLLFVLFFALETDCDNVGVALIVEREYFVFCDSVVLLLCSRNPFERQRRWV</sequence>
<keyword evidence="3" id="KW-1185">Reference proteome</keyword>
<dbReference type="AlphaFoldDB" id="A0A9Q0GZA1"/>
<accession>A0A9Q0GZA1</accession>
<comment type="caution">
    <text evidence="2">The sequence shown here is derived from an EMBL/GenBank/DDBJ whole genome shotgun (WGS) entry which is preliminary data.</text>
</comment>
<dbReference type="PANTHER" id="PTHR33021:SF213">
    <property type="entry name" value="OS12G0454600 PROTEIN"/>
    <property type="match status" value="1"/>
</dbReference>
<organism evidence="2 3">
    <name type="scientific">Protea cynaroides</name>
    <dbReference type="NCBI Taxonomy" id="273540"/>
    <lineage>
        <taxon>Eukaryota</taxon>
        <taxon>Viridiplantae</taxon>
        <taxon>Streptophyta</taxon>
        <taxon>Embryophyta</taxon>
        <taxon>Tracheophyta</taxon>
        <taxon>Spermatophyta</taxon>
        <taxon>Magnoliopsida</taxon>
        <taxon>Proteales</taxon>
        <taxon>Proteaceae</taxon>
        <taxon>Protea</taxon>
    </lineage>
</organism>
<evidence type="ECO:0000313" key="2">
    <source>
        <dbReference type="EMBL" id="KAJ4955195.1"/>
    </source>
</evidence>
<dbReference type="EMBL" id="JAMYWD010000011">
    <property type="protein sequence ID" value="KAJ4955195.1"/>
    <property type="molecule type" value="Genomic_DNA"/>
</dbReference>
<dbReference type="Pfam" id="PF02298">
    <property type="entry name" value="Cu_bind_like"/>
    <property type="match status" value="1"/>
</dbReference>
<dbReference type="Gene3D" id="2.60.40.420">
    <property type="entry name" value="Cupredoxins - blue copper proteins"/>
    <property type="match status" value="1"/>
</dbReference>
<dbReference type="InterPro" id="IPR003245">
    <property type="entry name" value="Phytocyanin_dom"/>
</dbReference>